<gene>
    <name evidence="1" type="ORF">vBVpPBT1011_0056</name>
</gene>
<accession>A0A8F3BFB2</accession>
<evidence type="ECO:0000313" key="2">
    <source>
        <dbReference type="Proteomes" id="UP000683424"/>
    </source>
</evidence>
<reference evidence="1" key="1">
    <citation type="submission" date="2020-09" db="EMBL/GenBank/DDBJ databases">
        <authorList>
            <person name="Gao C."/>
            <person name="Qiu Z."/>
        </authorList>
    </citation>
    <scope>NUCLEOTIDE SEQUENCE</scope>
</reference>
<sequence>MSVVIELERGVWTELPINKAGLVRHKSGKGQVIYCIFPEPPSVAVKDVALIDGSVLGQKVPIDGVPDGMKVYALAFESNCFVSVTPLQSSTMPDGVNSGERAINVQFYDETNKKLGSQWEASRRITGVASGAKLYSVIKVGSTYPIDLKSRSLGATGAGVIGRIYELFPEDIASYGTPDPWYNMRFDLADPALNQPDTKLYVASGAGSQVTFTGGVPASTFATTARKRGADLFEETNPQNQGTGFNLKLAGSNRIIYQDKLALLEIESLDADQNISARLEQFEGFLDLPLS</sequence>
<proteinExistence type="predicted"/>
<evidence type="ECO:0000313" key="1">
    <source>
        <dbReference type="EMBL" id="QWX10255.1"/>
    </source>
</evidence>
<keyword evidence="2" id="KW-1185">Reference proteome</keyword>
<organism evidence="1 2">
    <name type="scientific">Vibrio phage vB_VpP_BT-1011</name>
    <dbReference type="NCBI Taxonomy" id="2799672"/>
    <lineage>
        <taxon>Viruses</taxon>
        <taxon>Duplodnaviria</taxon>
        <taxon>Heunggongvirae</taxon>
        <taxon>Uroviricota</taxon>
        <taxon>Caudoviricetes</taxon>
        <taxon>Tieomvirus</taxon>
        <taxon>Tieomvirus BT1011</taxon>
    </lineage>
</organism>
<dbReference type="EMBL" id="MW009675">
    <property type="protein sequence ID" value="QWX10255.1"/>
    <property type="molecule type" value="Genomic_DNA"/>
</dbReference>
<name>A0A8F3BFB2_9CAUD</name>
<protein>
    <submittedName>
        <fullName evidence="1">Putative baseplate hub protein</fullName>
    </submittedName>
</protein>
<dbReference type="Proteomes" id="UP000683424">
    <property type="component" value="Segment"/>
</dbReference>